<dbReference type="Proteomes" id="UP000277204">
    <property type="component" value="Unassembled WGS sequence"/>
</dbReference>
<organism evidence="1 2">
    <name type="scientific">Schistosoma margrebowiei</name>
    <dbReference type="NCBI Taxonomy" id="48269"/>
    <lineage>
        <taxon>Eukaryota</taxon>
        <taxon>Metazoa</taxon>
        <taxon>Spiralia</taxon>
        <taxon>Lophotrochozoa</taxon>
        <taxon>Platyhelminthes</taxon>
        <taxon>Trematoda</taxon>
        <taxon>Digenea</taxon>
        <taxon>Strigeidida</taxon>
        <taxon>Schistosomatoidea</taxon>
        <taxon>Schistosomatidae</taxon>
        <taxon>Schistosoma</taxon>
    </lineage>
</organism>
<proteinExistence type="predicted"/>
<protein>
    <submittedName>
        <fullName evidence="1">Uncharacterized protein</fullName>
    </submittedName>
</protein>
<name>A0A183LYY9_9TREM</name>
<accession>A0A183LYY9</accession>
<sequence length="157" mass="17271">MLRGPKMQQASSSSEECSPRGSQQLACIPQFTPDIRHTSGANNVVADPLSRITPLNSFQGIDLLKLVQFQKYADLRHELSSTTPKLRIKQMETEVLSCLEDILLIPTSSHLPSLTSDIPQTALEILPSVSLFSFSLLLRVSTVLIVPKKSITKTILS</sequence>
<evidence type="ECO:0000313" key="2">
    <source>
        <dbReference type="Proteomes" id="UP000277204"/>
    </source>
</evidence>
<dbReference type="AlphaFoldDB" id="A0A183LYY9"/>
<keyword evidence="2" id="KW-1185">Reference proteome</keyword>
<evidence type="ECO:0000313" key="1">
    <source>
        <dbReference type="EMBL" id="VDO84407.1"/>
    </source>
</evidence>
<gene>
    <name evidence="1" type="ORF">SMRZ_LOCUS9014</name>
</gene>
<dbReference type="STRING" id="48269.A0A183LYY9"/>
<reference evidence="1 2" key="1">
    <citation type="submission" date="2018-11" db="EMBL/GenBank/DDBJ databases">
        <authorList>
            <consortium name="Pathogen Informatics"/>
        </authorList>
    </citation>
    <scope>NUCLEOTIDE SEQUENCE [LARGE SCALE GENOMIC DNA]</scope>
    <source>
        <strain evidence="1 2">Zambia</strain>
    </source>
</reference>
<dbReference type="EMBL" id="UZAI01004114">
    <property type="protein sequence ID" value="VDO84407.1"/>
    <property type="molecule type" value="Genomic_DNA"/>
</dbReference>